<dbReference type="SMART" id="SM00862">
    <property type="entry name" value="Trans_reg_C"/>
    <property type="match status" value="1"/>
</dbReference>
<accession>A0A1W2BE11</accession>
<evidence type="ECO:0000313" key="11">
    <source>
        <dbReference type="Proteomes" id="UP000192738"/>
    </source>
</evidence>
<dbReference type="InterPro" id="IPR036388">
    <property type="entry name" value="WH-like_DNA-bd_sf"/>
</dbReference>
<evidence type="ECO:0000259" key="9">
    <source>
        <dbReference type="PROSITE" id="PS51755"/>
    </source>
</evidence>
<name>A0A1W2BE11_9FIRM</name>
<proteinExistence type="predicted"/>
<dbReference type="InterPro" id="IPR001789">
    <property type="entry name" value="Sig_transdc_resp-reg_receiver"/>
</dbReference>
<evidence type="ECO:0000256" key="3">
    <source>
        <dbReference type="ARBA" id="ARBA00023015"/>
    </source>
</evidence>
<dbReference type="InterPro" id="IPR039420">
    <property type="entry name" value="WalR-like"/>
</dbReference>
<dbReference type="RefSeq" id="WP_084575618.1">
    <property type="nucleotide sequence ID" value="NZ_CP155572.1"/>
</dbReference>
<keyword evidence="1" id="KW-0597">Phosphoprotein</keyword>
<feature type="DNA-binding region" description="OmpR/PhoB-type" evidence="7">
    <location>
        <begin position="127"/>
        <end position="224"/>
    </location>
</feature>
<dbReference type="PROSITE" id="PS51755">
    <property type="entry name" value="OMPR_PHOB"/>
    <property type="match status" value="1"/>
</dbReference>
<dbReference type="EMBL" id="FWXI01000007">
    <property type="protein sequence ID" value="SMC70990.1"/>
    <property type="molecule type" value="Genomic_DNA"/>
</dbReference>
<dbReference type="GO" id="GO:0005829">
    <property type="term" value="C:cytosol"/>
    <property type="evidence" value="ECO:0007669"/>
    <property type="project" value="TreeGrafter"/>
</dbReference>
<evidence type="ECO:0000256" key="6">
    <source>
        <dbReference type="PROSITE-ProRule" id="PRU00169"/>
    </source>
</evidence>
<dbReference type="Gene3D" id="1.10.10.10">
    <property type="entry name" value="Winged helix-like DNA-binding domain superfamily/Winged helix DNA-binding domain"/>
    <property type="match status" value="1"/>
</dbReference>
<evidence type="ECO:0000256" key="2">
    <source>
        <dbReference type="ARBA" id="ARBA00023012"/>
    </source>
</evidence>
<keyword evidence="4 7" id="KW-0238">DNA-binding</keyword>
<comment type="caution">
    <text evidence="6">Lacks conserved residue(s) required for the propagation of feature annotation.</text>
</comment>
<evidence type="ECO:0000256" key="1">
    <source>
        <dbReference type="ARBA" id="ARBA00022553"/>
    </source>
</evidence>
<evidence type="ECO:0000259" key="8">
    <source>
        <dbReference type="PROSITE" id="PS50110"/>
    </source>
</evidence>
<dbReference type="AlphaFoldDB" id="A0A1W2BE11"/>
<dbReference type="SUPFAM" id="SSF46894">
    <property type="entry name" value="C-terminal effector domain of the bipartite response regulators"/>
    <property type="match status" value="1"/>
</dbReference>
<dbReference type="PANTHER" id="PTHR48111:SF22">
    <property type="entry name" value="REGULATOR OF RPOS"/>
    <property type="match status" value="1"/>
</dbReference>
<organism evidence="10 11">
    <name type="scientific">Sporomusa malonica</name>
    <dbReference type="NCBI Taxonomy" id="112901"/>
    <lineage>
        <taxon>Bacteria</taxon>
        <taxon>Bacillati</taxon>
        <taxon>Bacillota</taxon>
        <taxon>Negativicutes</taxon>
        <taxon>Selenomonadales</taxon>
        <taxon>Sporomusaceae</taxon>
        <taxon>Sporomusa</taxon>
    </lineage>
</organism>
<dbReference type="STRING" id="112901.SAMN04488500_107107"/>
<dbReference type="PROSITE" id="PS50110">
    <property type="entry name" value="RESPONSE_REGULATORY"/>
    <property type="match status" value="1"/>
</dbReference>
<sequence>MLKEKEAMRILLVEDEPLTARMINNGLTTNGIEVDWSEDREQAISFLSYDHYDAIILALKSGLTVLKILRQQGVKAPILLLIHRNTIQDRLTALENGADDVLVRPFSFEELLARLNALTRRVSGSWIGNYEYNGLSYVPKARILSFGGKCIRLSKKEGQLIELLLKHRERAVARETILNHIWGPGEAVPNSADALVKQLRQKVACLSRVILISTVRGVGYRLNINNQEKADQS</sequence>
<dbReference type="PANTHER" id="PTHR48111">
    <property type="entry name" value="REGULATOR OF RPOS"/>
    <property type="match status" value="1"/>
</dbReference>
<dbReference type="SMART" id="SM00448">
    <property type="entry name" value="REC"/>
    <property type="match status" value="1"/>
</dbReference>
<dbReference type="Pfam" id="PF00072">
    <property type="entry name" value="Response_reg"/>
    <property type="match status" value="1"/>
</dbReference>
<evidence type="ECO:0000313" key="10">
    <source>
        <dbReference type="EMBL" id="SMC70990.1"/>
    </source>
</evidence>
<evidence type="ECO:0000256" key="7">
    <source>
        <dbReference type="PROSITE-ProRule" id="PRU01091"/>
    </source>
</evidence>
<keyword evidence="3" id="KW-0805">Transcription regulation</keyword>
<evidence type="ECO:0000256" key="4">
    <source>
        <dbReference type="ARBA" id="ARBA00023125"/>
    </source>
</evidence>
<dbReference type="Proteomes" id="UP000192738">
    <property type="component" value="Unassembled WGS sequence"/>
</dbReference>
<feature type="domain" description="OmpR/PhoB-type" evidence="9">
    <location>
        <begin position="127"/>
        <end position="224"/>
    </location>
</feature>
<evidence type="ECO:0000256" key="5">
    <source>
        <dbReference type="ARBA" id="ARBA00023163"/>
    </source>
</evidence>
<dbReference type="GO" id="GO:0032993">
    <property type="term" value="C:protein-DNA complex"/>
    <property type="evidence" value="ECO:0007669"/>
    <property type="project" value="TreeGrafter"/>
</dbReference>
<dbReference type="CDD" id="cd00383">
    <property type="entry name" value="trans_reg_C"/>
    <property type="match status" value="1"/>
</dbReference>
<dbReference type="Pfam" id="PF00486">
    <property type="entry name" value="Trans_reg_C"/>
    <property type="match status" value="1"/>
</dbReference>
<feature type="domain" description="Response regulatory" evidence="8">
    <location>
        <begin position="9"/>
        <end position="119"/>
    </location>
</feature>
<dbReference type="GO" id="GO:0000976">
    <property type="term" value="F:transcription cis-regulatory region binding"/>
    <property type="evidence" value="ECO:0007669"/>
    <property type="project" value="TreeGrafter"/>
</dbReference>
<dbReference type="SUPFAM" id="SSF52172">
    <property type="entry name" value="CheY-like"/>
    <property type="match status" value="1"/>
</dbReference>
<keyword evidence="2" id="KW-0902">Two-component regulatory system</keyword>
<dbReference type="GO" id="GO:0006355">
    <property type="term" value="P:regulation of DNA-templated transcription"/>
    <property type="evidence" value="ECO:0007669"/>
    <property type="project" value="InterPro"/>
</dbReference>
<dbReference type="Gene3D" id="3.40.50.2300">
    <property type="match status" value="1"/>
</dbReference>
<dbReference type="GO" id="GO:0000156">
    <property type="term" value="F:phosphorelay response regulator activity"/>
    <property type="evidence" value="ECO:0007669"/>
    <property type="project" value="TreeGrafter"/>
</dbReference>
<protein>
    <submittedName>
        <fullName evidence="10">Response regulator receiver domain-containing protein</fullName>
    </submittedName>
</protein>
<dbReference type="OrthoDB" id="9790442at2"/>
<keyword evidence="11" id="KW-1185">Reference proteome</keyword>
<dbReference type="InterPro" id="IPR001867">
    <property type="entry name" value="OmpR/PhoB-type_DNA-bd"/>
</dbReference>
<reference evidence="10 11" key="1">
    <citation type="submission" date="2017-04" db="EMBL/GenBank/DDBJ databases">
        <authorList>
            <person name="Afonso C.L."/>
            <person name="Miller P.J."/>
            <person name="Scott M.A."/>
            <person name="Spackman E."/>
            <person name="Goraichik I."/>
            <person name="Dimitrov K.M."/>
            <person name="Suarez D.L."/>
            <person name="Swayne D.E."/>
        </authorList>
    </citation>
    <scope>NUCLEOTIDE SEQUENCE [LARGE SCALE GENOMIC DNA]</scope>
    <source>
        <strain evidence="10 11">DSM 5090</strain>
    </source>
</reference>
<dbReference type="InterPro" id="IPR011006">
    <property type="entry name" value="CheY-like_superfamily"/>
</dbReference>
<keyword evidence="5" id="KW-0804">Transcription</keyword>
<dbReference type="InterPro" id="IPR016032">
    <property type="entry name" value="Sig_transdc_resp-reg_C-effctor"/>
</dbReference>
<gene>
    <name evidence="10" type="ORF">SAMN04488500_107107</name>
</gene>